<dbReference type="EMBL" id="JACEIK010002434">
    <property type="protein sequence ID" value="MCD9561148.1"/>
    <property type="molecule type" value="Genomic_DNA"/>
</dbReference>
<comment type="caution">
    <text evidence="2">The sequence shown here is derived from an EMBL/GenBank/DDBJ whole genome shotgun (WGS) entry which is preliminary data.</text>
</comment>
<evidence type="ECO:0000256" key="1">
    <source>
        <dbReference type="SAM" id="MobiDB-lite"/>
    </source>
</evidence>
<dbReference type="Proteomes" id="UP000823775">
    <property type="component" value="Unassembled WGS sequence"/>
</dbReference>
<evidence type="ECO:0000313" key="2">
    <source>
        <dbReference type="EMBL" id="MCD9561148.1"/>
    </source>
</evidence>
<feature type="region of interest" description="Disordered" evidence="1">
    <location>
        <begin position="1"/>
        <end position="24"/>
    </location>
</feature>
<proteinExistence type="predicted"/>
<evidence type="ECO:0000313" key="3">
    <source>
        <dbReference type="Proteomes" id="UP000823775"/>
    </source>
</evidence>
<accession>A0ABS8UQM0</accession>
<reference evidence="2 3" key="1">
    <citation type="journal article" date="2021" name="BMC Genomics">
        <title>Datura genome reveals duplications of psychoactive alkaloid biosynthetic genes and high mutation rate following tissue culture.</title>
        <authorList>
            <person name="Rajewski A."/>
            <person name="Carter-House D."/>
            <person name="Stajich J."/>
            <person name="Litt A."/>
        </authorList>
    </citation>
    <scope>NUCLEOTIDE SEQUENCE [LARGE SCALE GENOMIC DNA]</scope>
    <source>
        <strain evidence="2">AR-01</strain>
    </source>
</reference>
<sequence>MPEHECLTDGRTGGPPIQNRVPPVNRQSLTDYLSIGCPNDGWARRNAGFHSRIVGSKKRQVQPPLASKPPLGTGVTSAIH</sequence>
<feature type="region of interest" description="Disordered" evidence="1">
    <location>
        <begin position="54"/>
        <end position="80"/>
    </location>
</feature>
<gene>
    <name evidence="2" type="ORF">HAX54_020122</name>
</gene>
<protein>
    <submittedName>
        <fullName evidence="2">Uncharacterized protein</fullName>
    </submittedName>
</protein>
<keyword evidence="3" id="KW-1185">Reference proteome</keyword>
<name>A0ABS8UQM0_DATST</name>
<organism evidence="2 3">
    <name type="scientific">Datura stramonium</name>
    <name type="common">Jimsonweed</name>
    <name type="synonym">Common thornapple</name>
    <dbReference type="NCBI Taxonomy" id="4076"/>
    <lineage>
        <taxon>Eukaryota</taxon>
        <taxon>Viridiplantae</taxon>
        <taxon>Streptophyta</taxon>
        <taxon>Embryophyta</taxon>
        <taxon>Tracheophyta</taxon>
        <taxon>Spermatophyta</taxon>
        <taxon>Magnoliopsida</taxon>
        <taxon>eudicotyledons</taxon>
        <taxon>Gunneridae</taxon>
        <taxon>Pentapetalae</taxon>
        <taxon>asterids</taxon>
        <taxon>lamiids</taxon>
        <taxon>Solanales</taxon>
        <taxon>Solanaceae</taxon>
        <taxon>Solanoideae</taxon>
        <taxon>Datureae</taxon>
        <taxon>Datura</taxon>
    </lineage>
</organism>